<gene>
    <name evidence="5" type="ORF">PQ472_01520</name>
</gene>
<dbReference type="EMBL" id="CP117884">
    <property type="protein sequence ID" value="WDF82950.1"/>
    <property type="molecule type" value="Genomic_DNA"/>
</dbReference>
<dbReference type="Gene3D" id="3.40.50.300">
    <property type="entry name" value="P-loop containing nucleotide triphosphate hydrolases"/>
    <property type="match status" value="1"/>
</dbReference>
<feature type="domain" description="ABC transporter" evidence="4">
    <location>
        <begin position="3"/>
        <end position="202"/>
    </location>
</feature>
<organism evidence="5 6">
    <name type="scientific">Lacticaseibacillus pabuli</name>
    <dbReference type="NCBI Taxonomy" id="3025672"/>
    <lineage>
        <taxon>Bacteria</taxon>
        <taxon>Bacillati</taxon>
        <taxon>Bacillota</taxon>
        <taxon>Bacilli</taxon>
        <taxon>Lactobacillales</taxon>
        <taxon>Lactobacillaceae</taxon>
        <taxon>Lacticaseibacillus</taxon>
    </lineage>
</organism>
<dbReference type="InterPro" id="IPR051782">
    <property type="entry name" value="ABC_Transporter_VariousFunc"/>
</dbReference>
<evidence type="ECO:0000313" key="6">
    <source>
        <dbReference type="Proteomes" id="UP001220377"/>
    </source>
</evidence>
<sequence>MEFQIQNLTKRFGTNIIFNEINLDIQAGELIHLQGKNGSGKSTLFKMMIGDERYQSGSILSSDDVYVGALIENPHFFEYENAENNLRYLAKIRGSFETTTARELCTLFDIDLDGKTRVHHFSVGMREKMGIIQAVMENQNLVLLDEPTRGLDQDSIVKFAHLVNEIVAEGRTVIIASHDHIPGINFSRNYVVADGELKRVNS</sequence>
<dbReference type="PANTHER" id="PTHR42939:SF1">
    <property type="entry name" value="ABC TRANSPORTER ATP-BINDING PROTEIN ALBC-RELATED"/>
    <property type="match status" value="1"/>
</dbReference>
<evidence type="ECO:0000313" key="5">
    <source>
        <dbReference type="EMBL" id="WDF82950.1"/>
    </source>
</evidence>
<keyword evidence="6" id="KW-1185">Reference proteome</keyword>
<dbReference type="RefSeq" id="WP_274260750.1">
    <property type="nucleotide sequence ID" value="NZ_CP117884.1"/>
</dbReference>
<evidence type="ECO:0000256" key="1">
    <source>
        <dbReference type="ARBA" id="ARBA00022448"/>
    </source>
</evidence>
<accession>A0ABY7WRZ3</accession>
<proteinExistence type="predicted"/>
<reference evidence="5 6" key="1">
    <citation type="submission" date="2023-02" db="EMBL/GenBank/DDBJ databases">
        <title>Genome sequence of Lacticaseibacillus sp. KACC 23028.</title>
        <authorList>
            <person name="Kim S."/>
            <person name="Heo J."/>
            <person name="Kwon S.-W."/>
        </authorList>
    </citation>
    <scope>NUCLEOTIDE SEQUENCE [LARGE SCALE GENOMIC DNA]</scope>
    <source>
        <strain evidence="5 6">KACC 23028</strain>
    </source>
</reference>
<dbReference type="SMART" id="SM00382">
    <property type="entry name" value="AAA"/>
    <property type="match status" value="1"/>
</dbReference>
<dbReference type="Pfam" id="PF00005">
    <property type="entry name" value="ABC_tran"/>
    <property type="match status" value="1"/>
</dbReference>
<dbReference type="CDD" id="cd03230">
    <property type="entry name" value="ABC_DR_subfamily_A"/>
    <property type="match status" value="1"/>
</dbReference>
<protein>
    <submittedName>
        <fullName evidence="5">ABC transporter ATP-binding protein</fullName>
    </submittedName>
</protein>
<dbReference type="PROSITE" id="PS50893">
    <property type="entry name" value="ABC_TRANSPORTER_2"/>
    <property type="match status" value="1"/>
</dbReference>
<evidence type="ECO:0000256" key="2">
    <source>
        <dbReference type="ARBA" id="ARBA00022741"/>
    </source>
</evidence>
<dbReference type="GO" id="GO:0005524">
    <property type="term" value="F:ATP binding"/>
    <property type="evidence" value="ECO:0007669"/>
    <property type="project" value="UniProtKB-KW"/>
</dbReference>
<dbReference type="InterPro" id="IPR003439">
    <property type="entry name" value="ABC_transporter-like_ATP-bd"/>
</dbReference>
<keyword evidence="1" id="KW-0813">Transport</keyword>
<dbReference type="PANTHER" id="PTHR42939">
    <property type="entry name" value="ABC TRANSPORTER ATP-BINDING PROTEIN ALBC-RELATED"/>
    <property type="match status" value="1"/>
</dbReference>
<dbReference type="InterPro" id="IPR003593">
    <property type="entry name" value="AAA+_ATPase"/>
</dbReference>
<evidence type="ECO:0000259" key="4">
    <source>
        <dbReference type="PROSITE" id="PS50893"/>
    </source>
</evidence>
<dbReference type="SUPFAM" id="SSF52540">
    <property type="entry name" value="P-loop containing nucleoside triphosphate hydrolases"/>
    <property type="match status" value="1"/>
</dbReference>
<evidence type="ECO:0000256" key="3">
    <source>
        <dbReference type="ARBA" id="ARBA00022840"/>
    </source>
</evidence>
<keyword evidence="3 5" id="KW-0067">ATP-binding</keyword>
<dbReference type="InterPro" id="IPR027417">
    <property type="entry name" value="P-loop_NTPase"/>
</dbReference>
<keyword evidence="2" id="KW-0547">Nucleotide-binding</keyword>
<dbReference type="Proteomes" id="UP001220377">
    <property type="component" value="Chromosome"/>
</dbReference>
<name>A0ABY7WRZ3_9LACO</name>